<proteinExistence type="predicted"/>
<accession>A0ABM8L525</accession>
<reference evidence="1 2" key="1">
    <citation type="submission" date="2020-04" db="EMBL/GenBank/DDBJ databases">
        <authorList>
            <person name="De Canck E."/>
        </authorList>
    </citation>
    <scope>NUCLEOTIDE SEQUENCE [LARGE SCALE GENOMIC DNA]</scope>
    <source>
        <strain evidence="1 2">LMG 1873</strain>
    </source>
</reference>
<comment type="caution">
    <text evidence="1">The sequence shown here is derived from an EMBL/GenBank/DDBJ whole genome shotgun (WGS) entry which is preliminary data.</text>
</comment>
<gene>
    <name evidence="1" type="ORF">LMG1873_05451</name>
</gene>
<dbReference type="Proteomes" id="UP000494116">
    <property type="component" value="Unassembled WGS sequence"/>
</dbReference>
<sequence length="113" mass="12915">MSSERRVLSQQEIEDEWPSFVQVAARVSMDIDDVPQGLRVLVPYAVFWGVTDDWIREDVFSKTPQSVKENLKWVISEFDDELDSWLAGPEAEELDPSDAYLAFSAMRMGVDSI</sequence>
<organism evidence="1 2">
    <name type="scientific">Achromobacter piechaudii</name>
    <dbReference type="NCBI Taxonomy" id="72556"/>
    <lineage>
        <taxon>Bacteria</taxon>
        <taxon>Pseudomonadati</taxon>
        <taxon>Pseudomonadota</taxon>
        <taxon>Betaproteobacteria</taxon>
        <taxon>Burkholderiales</taxon>
        <taxon>Alcaligenaceae</taxon>
        <taxon>Achromobacter</taxon>
    </lineage>
</organism>
<evidence type="ECO:0000313" key="1">
    <source>
        <dbReference type="EMBL" id="CAB3738062.1"/>
    </source>
</evidence>
<evidence type="ECO:0000313" key="2">
    <source>
        <dbReference type="Proteomes" id="UP000494116"/>
    </source>
</evidence>
<dbReference type="EMBL" id="CADIJS010000006">
    <property type="protein sequence ID" value="CAB3738062.1"/>
    <property type="molecule type" value="Genomic_DNA"/>
</dbReference>
<name>A0ABM8L525_9BURK</name>
<keyword evidence="2" id="KW-1185">Reference proteome</keyword>
<protein>
    <submittedName>
        <fullName evidence="1">Uncharacterized protein</fullName>
    </submittedName>
</protein>